<dbReference type="AlphaFoldDB" id="A0A1U7S0L5"/>
<protein>
    <submittedName>
        <fullName evidence="5">Protein phosphatase 2C-like domain-containing protein 1</fullName>
    </submittedName>
</protein>
<dbReference type="CTD" id="151649"/>
<gene>
    <name evidence="5" type="primary">PP2D1</name>
</gene>
<dbReference type="InParanoid" id="A0A1U7S0L5"/>
<evidence type="ECO:0000256" key="2">
    <source>
        <dbReference type="SAM" id="MobiDB-lite"/>
    </source>
</evidence>
<dbReference type="KEGG" id="asn:102368142"/>
<dbReference type="GO" id="GO:0004722">
    <property type="term" value="F:protein serine/threonine phosphatase activity"/>
    <property type="evidence" value="ECO:0007669"/>
    <property type="project" value="InterPro"/>
</dbReference>
<dbReference type="PANTHER" id="PTHR13832">
    <property type="entry name" value="PROTEIN PHOSPHATASE 2C"/>
    <property type="match status" value="1"/>
</dbReference>
<name>A0A1U7S0L5_ALLSI</name>
<dbReference type="CDD" id="cd00143">
    <property type="entry name" value="PP2Cc"/>
    <property type="match status" value="1"/>
</dbReference>
<organism evidence="4 5">
    <name type="scientific">Alligator sinensis</name>
    <name type="common">Chinese alligator</name>
    <dbReference type="NCBI Taxonomy" id="38654"/>
    <lineage>
        <taxon>Eukaryota</taxon>
        <taxon>Metazoa</taxon>
        <taxon>Chordata</taxon>
        <taxon>Craniata</taxon>
        <taxon>Vertebrata</taxon>
        <taxon>Euteleostomi</taxon>
        <taxon>Archelosauria</taxon>
        <taxon>Archosauria</taxon>
        <taxon>Crocodylia</taxon>
        <taxon>Alligatoridae</taxon>
        <taxon>Alligatorinae</taxon>
        <taxon>Alligator</taxon>
    </lineage>
</organism>
<evidence type="ECO:0000259" key="3">
    <source>
        <dbReference type="PROSITE" id="PS51746"/>
    </source>
</evidence>
<feature type="compositionally biased region" description="Basic and acidic residues" evidence="2">
    <location>
        <begin position="529"/>
        <end position="539"/>
    </location>
</feature>
<keyword evidence="4" id="KW-1185">Reference proteome</keyword>
<dbReference type="SUPFAM" id="SSF81606">
    <property type="entry name" value="PP2C-like"/>
    <property type="match status" value="1"/>
</dbReference>
<dbReference type="Pfam" id="PF00481">
    <property type="entry name" value="PP2C"/>
    <property type="match status" value="1"/>
</dbReference>
<evidence type="ECO:0000313" key="4">
    <source>
        <dbReference type="Proteomes" id="UP000189705"/>
    </source>
</evidence>
<dbReference type="GeneID" id="102368142"/>
<dbReference type="OrthoDB" id="343114at2759"/>
<dbReference type="eggNOG" id="KOG0698">
    <property type="taxonomic scope" value="Eukaryota"/>
</dbReference>
<evidence type="ECO:0000313" key="5">
    <source>
        <dbReference type="RefSeq" id="XP_006029118.1"/>
    </source>
</evidence>
<dbReference type="SMART" id="SM00332">
    <property type="entry name" value="PP2Cc"/>
    <property type="match status" value="1"/>
</dbReference>
<sequence>MTGETKLQRKSKTSNFQFYEEEEDHVKVTTVPGKVDSEDIPVLCSTCQQTIYPSHLHHHKKEHKALMVLGFSHPWSEIDTKTLLTRRWKLIRRLLKSSQYSEREKQKIDYSFELLKDRSKCSSYYDTDNIVNSCRYPTVRNSLIKALAVCQDKNAVWRPDMEDTFVVVDNYGKKSDRCFLGVLDGWHGTSAAETVSTELPLLFLDQLSQADSSYEVHEDEQTILNSFSTVIKENYREQEKIFFGETQIGNTASTNTYEWIHKAYVKAFWRMDRLLQLGRNEVSKVRWSGCTAVTCLLERVNNGKPGCIKKQDKAKLPQNSNSNYSMDSSRSDGGILHVANTGNVHAVLCKHGKGYCLTKEHSTSNLTERTRILQNGGNISTNEPKGLVEGLIRATRGLGHHGDPKLKKSIIPVPHTTSIPVDDSCQFLILASNGLWEVLDKSEVVKLTLTMFTYYLEMYKHAELEFSVCKQQDSMVPTVDDVNDSKGINDLMEEVNLLYFNINVFLNQSEDSSKQNDASSHLSNNSRHLQNEDKLQPGFRESLEKEHELDDHRKQRDTEVCLSDNHRPCSQNTEIIQLGSITQEHFEVVEKLEDVTEVGASNNRESHSQTAGRRRNNSETFYENAANYISKQLVKTALAAGSRENITILVVLLNGCDKIPNYISI</sequence>
<dbReference type="InterPro" id="IPR015655">
    <property type="entry name" value="PP2C"/>
</dbReference>
<reference evidence="5" key="1">
    <citation type="submission" date="2025-08" db="UniProtKB">
        <authorList>
            <consortium name="RefSeq"/>
        </authorList>
    </citation>
    <scope>IDENTIFICATION</scope>
</reference>
<feature type="compositionally biased region" description="Polar residues" evidence="2">
    <location>
        <begin position="512"/>
        <end position="528"/>
    </location>
</feature>
<dbReference type="RefSeq" id="XP_006029118.1">
    <property type="nucleotide sequence ID" value="XM_006029056.3"/>
</dbReference>
<feature type="compositionally biased region" description="Polar residues" evidence="2">
    <location>
        <begin position="599"/>
        <end position="611"/>
    </location>
</feature>
<dbReference type="Proteomes" id="UP000189705">
    <property type="component" value="Unplaced"/>
</dbReference>
<accession>A0A1U7S0L5</accession>
<dbReference type="PROSITE" id="PS51746">
    <property type="entry name" value="PPM_2"/>
    <property type="match status" value="1"/>
</dbReference>
<proteinExistence type="inferred from homology"/>
<feature type="domain" description="PPM-type phosphatase" evidence="3">
    <location>
        <begin position="146"/>
        <end position="653"/>
    </location>
</feature>
<dbReference type="STRING" id="38654.A0A1U7S0L5"/>
<comment type="similarity">
    <text evidence="1">Belongs to the PP2C family.</text>
</comment>
<feature type="region of interest" description="Disordered" evidence="2">
    <location>
        <begin position="512"/>
        <end position="539"/>
    </location>
</feature>
<dbReference type="Gene3D" id="3.60.40.10">
    <property type="entry name" value="PPM-type phosphatase domain"/>
    <property type="match status" value="1"/>
</dbReference>
<dbReference type="InterPro" id="IPR036457">
    <property type="entry name" value="PPM-type-like_dom_sf"/>
</dbReference>
<dbReference type="PANTHER" id="PTHR13832:SF837">
    <property type="entry name" value="PROTEIN PHOSPHATASE 2C-LIKE DOMAIN-CONTAINING PROTEIN 1"/>
    <property type="match status" value="1"/>
</dbReference>
<feature type="region of interest" description="Disordered" evidence="2">
    <location>
        <begin position="599"/>
        <end position="618"/>
    </location>
</feature>
<dbReference type="InterPro" id="IPR001932">
    <property type="entry name" value="PPM-type_phosphatase-like_dom"/>
</dbReference>
<evidence type="ECO:0000256" key="1">
    <source>
        <dbReference type="ARBA" id="ARBA00006702"/>
    </source>
</evidence>